<dbReference type="Proteomes" id="UP000821865">
    <property type="component" value="Chromosome 11"/>
</dbReference>
<protein>
    <submittedName>
        <fullName evidence="1">Uncharacterized protein</fullName>
    </submittedName>
</protein>
<comment type="caution">
    <text evidence="1">The sequence shown here is derived from an EMBL/GenBank/DDBJ whole genome shotgun (WGS) entry which is preliminary data.</text>
</comment>
<organism evidence="1 2">
    <name type="scientific">Dermacentor silvarum</name>
    <name type="common">Tick</name>
    <dbReference type="NCBI Taxonomy" id="543639"/>
    <lineage>
        <taxon>Eukaryota</taxon>
        <taxon>Metazoa</taxon>
        <taxon>Ecdysozoa</taxon>
        <taxon>Arthropoda</taxon>
        <taxon>Chelicerata</taxon>
        <taxon>Arachnida</taxon>
        <taxon>Acari</taxon>
        <taxon>Parasitiformes</taxon>
        <taxon>Ixodida</taxon>
        <taxon>Ixodoidea</taxon>
        <taxon>Ixodidae</taxon>
        <taxon>Rhipicephalinae</taxon>
        <taxon>Dermacentor</taxon>
    </lineage>
</organism>
<evidence type="ECO:0000313" key="2">
    <source>
        <dbReference type="Proteomes" id="UP000821865"/>
    </source>
</evidence>
<accession>A0ACB8DJN4</accession>
<gene>
    <name evidence="1" type="ORF">HPB49_016651</name>
</gene>
<sequence>MEVHSYPPGRLAAIRIRTYCREYSIEMDHLPDSLLLRIFGELEFKDICICSSVCRRWRRVSSDWSLRQVIDVTSQPLSIPKALSLVRQYAGTRLVQLRITAAIRDESSFSDRTQVLTVLTFRHLRDHCPNLKVLQLTGTIMTEADTSLASSVLDLPAGLTELSFRKSFFYPNMFFQDQPGHFVARSLRLLDLTSAVFLLRFHLGSSDQFPSLRALILEGCYPLYEKSLDALTPLIVNLVLLDVERTPVGNRGVETVLLHGANLRYLFVGNTVFDGEAFETVWRLPVGGRHRTLRLTHVCLRCTPIKACHLPTLLRMTPRLQWLAAAGIYISESVRKSIQQLVPSSCRYLELIPFQTDSTALCKQHVTSHIRKANLDVTPDHNC</sequence>
<reference evidence="1" key="1">
    <citation type="submission" date="2020-05" db="EMBL/GenBank/DDBJ databases">
        <title>Large-scale comparative analyses of tick genomes elucidate their genetic diversity and vector capacities.</title>
        <authorList>
            <person name="Jia N."/>
            <person name="Wang J."/>
            <person name="Shi W."/>
            <person name="Du L."/>
            <person name="Sun Y."/>
            <person name="Zhan W."/>
            <person name="Jiang J."/>
            <person name="Wang Q."/>
            <person name="Zhang B."/>
            <person name="Ji P."/>
            <person name="Sakyi L.B."/>
            <person name="Cui X."/>
            <person name="Yuan T."/>
            <person name="Jiang B."/>
            <person name="Yang W."/>
            <person name="Lam T.T.-Y."/>
            <person name="Chang Q."/>
            <person name="Ding S."/>
            <person name="Wang X."/>
            <person name="Zhu J."/>
            <person name="Ruan X."/>
            <person name="Zhao L."/>
            <person name="Wei J."/>
            <person name="Que T."/>
            <person name="Du C."/>
            <person name="Cheng J."/>
            <person name="Dai P."/>
            <person name="Han X."/>
            <person name="Huang E."/>
            <person name="Gao Y."/>
            <person name="Liu J."/>
            <person name="Shao H."/>
            <person name="Ye R."/>
            <person name="Li L."/>
            <person name="Wei W."/>
            <person name="Wang X."/>
            <person name="Wang C."/>
            <person name="Yang T."/>
            <person name="Huo Q."/>
            <person name="Li W."/>
            <person name="Guo W."/>
            <person name="Chen H."/>
            <person name="Zhou L."/>
            <person name="Ni X."/>
            <person name="Tian J."/>
            <person name="Zhou Y."/>
            <person name="Sheng Y."/>
            <person name="Liu T."/>
            <person name="Pan Y."/>
            <person name="Xia L."/>
            <person name="Li J."/>
            <person name="Zhao F."/>
            <person name="Cao W."/>
        </authorList>
    </citation>
    <scope>NUCLEOTIDE SEQUENCE</scope>
    <source>
        <strain evidence="1">Dsil-2018</strain>
    </source>
</reference>
<name>A0ACB8DJN4_DERSI</name>
<keyword evidence="2" id="KW-1185">Reference proteome</keyword>
<dbReference type="EMBL" id="CM023480">
    <property type="protein sequence ID" value="KAH7970908.1"/>
    <property type="molecule type" value="Genomic_DNA"/>
</dbReference>
<evidence type="ECO:0000313" key="1">
    <source>
        <dbReference type="EMBL" id="KAH7970908.1"/>
    </source>
</evidence>
<proteinExistence type="predicted"/>